<dbReference type="Proteomes" id="UP001519305">
    <property type="component" value="Unassembled WGS sequence"/>
</dbReference>
<dbReference type="PANTHER" id="PTHR38011:SF7">
    <property type="entry name" value="2,5-DIAMINO-6-RIBOSYLAMINO-4(3H)-PYRIMIDINONE 5'-PHOSPHATE REDUCTASE"/>
    <property type="match status" value="1"/>
</dbReference>
<comment type="caution">
    <text evidence="6">The sequence shown here is derived from an EMBL/GenBank/DDBJ whole genome shotgun (WGS) entry which is preliminary data.</text>
</comment>
<dbReference type="EMBL" id="JAGINY010000001">
    <property type="protein sequence ID" value="MBP2332622.1"/>
    <property type="molecule type" value="Genomic_DNA"/>
</dbReference>
<dbReference type="InterPro" id="IPR002734">
    <property type="entry name" value="RibDG_C"/>
</dbReference>
<comment type="pathway">
    <text evidence="1">Cofactor biosynthesis; riboflavin biosynthesis.</text>
</comment>
<evidence type="ECO:0000256" key="3">
    <source>
        <dbReference type="ARBA" id="ARBA00023002"/>
    </source>
</evidence>
<dbReference type="Pfam" id="PF01872">
    <property type="entry name" value="RibD_C"/>
    <property type="match status" value="1"/>
</dbReference>
<proteinExistence type="predicted"/>
<keyword evidence="2" id="KW-0521">NADP</keyword>
<evidence type="ECO:0000313" key="6">
    <source>
        <dbReference type="EMBL" id="MBP2332622.1"/>
    </source>
</evidence>
<keyword evidence="7" id="KW-1185">Reference proteome</keyword>
<dbReference type="SUPFAM" id="SSF53597">
    <property type="entry name" value="Dihydrofolate reductase-like"/>
    <property type="match status" value="1"/>
</dbReference>
<reference evidence="6 7" key="1">
    <citation type="submission" date="2021-03" db="EMBL/GenBank/DDBJ databases">
        <title>Sequencing the genomes of 1000 actinobacteria strains.</title>
        <authorList>
            <person name="Klenk H.-P."/>
        </authorList>
    </citation>
    <scope>NUCLEOTIDE SEQUENCE [LARGE SCALE GENOMIC DNA]</scope>
    <source>
        <strain evidence="6 7">DSM 44506</strain>
    </source>
</reference>
<keyword evidence="3" id="KW-0560">Oxidoreductase</keyword>
<accession>A0ABS4U7I4</accession>
<feature type="compositionally biased region" description="Basic and acidic residues" evidence="4">
    <location>
        <begin position="193"/>
        <end position="205"/>
    </location>
</feature>
<evidence type="ECO:0000256" key="4">
    <source>
        <dbReference type="SAM" id="MobiDB-lite"/>
    </source>
</evidence>
<name>A0ABS4U7I4_9CORY</name>
<dbReference type="InterPro" id="IPR024072">
    <property type="entry name" value="DHFR-like_dom_sf"/>
</dbReference>
<feature type="region of interest" description="Disordered" evidence="4">
    <location>
        <begin position="190"/>
        <end position="212"/>
    </location>
</feature>
<sequence>MKWMGQLDAGDPIAAGFVEPLDGVTLIAVTSIDGRAAVDGVSGGLGNPADAALLQAVRRASDVVLVGAGTVRAENYGPAAAPTRLAVLSGSFSVDADSAIFDDPDNPPILVGGGRAEPDRREALAAAGAEFLDVPDTAPHRVVDALRRRGLTRIALEGGPGVYRDFLRANVVDRAYVTLAPMVVGDGPATFGSREEADGNSHSDGDTNATDTFDATGSALPLGFRAEAAAFDDSHLFVRYSGDAAG</sequence>
<evidence type="ECO:0000256" key="1">
    <source>
        <dbReference type="ARBA" id="ARBA00005104"/>
    </source>
</evidence>
<dbReference type="RefSeq" id="WP_209653044.1">
    <property type="nucleotide sequence ID" value="NZ_CP047357.1"/>
</dbReference>
<evidence type="ECO:0000313" key="7">
    <source>
        <dbReference type="Proteomes" id="UP001519305"/>
    </source>
</evidence>
<dbReference type="Gene3D" id="3.40.430.10">
    <property type="entry name" value="Dihydrofolate Reductase, subunit A"/>
    <property type="match status" value="1"/>
</dbReference>
<gene>
    <name evidence="6" type="ORF">JOF33_001321</name>
</gene>
<feature type="domain" description="Bacterial bifunctional deaminase-reductase C-terminal" evidence="5">
    <location>
        <begin position="24"/>
        <end position="193"/>
    </location>
</feature>
<organism evidence="6 7">
    <name type="scientific">Corynebacterium freneyi</name>
    <dbReference type="NCBI Taxonomy" id="134034"/>
    <lineage>
        <taxon>Bacteria</taxon>
        <taxon>Bacillati</taxon>
        <taxon>Actinomycetota</taxon>
        <taxon>Actinomycetes</taxon>
        <taxon>Mycobacteriales</taxon>
        <taxon>Corynebacteriaceae</taxon>
        <taxon>Corynebacterium</taxon>
    </lineage>
</organism>
<dbReference type="InterPro" id="IPR050765">
    <property type="entry name" value="Riboflavin_Biosynth_HTPR"/>
</dbReference>
<protein>
    <submittedName>
        <fullName evidence="6">Riboflavin biosynthesis pyrimidine reductase</fullName>
    </submittedName>
</protein>
<dbReference type="PANTHER" id="PTHR38011">
    <property type="entry name" value="DIHYDROFOLATE REDUCTASE FAMILY PROTEIN (AFU_ORTHOLOGUE AFUA_8G06820)"/>
    <property type="match status" value="1"/>
</dbReference>
<evidence type="ECO:0000259" key="5">
    <source>
        <dbReference type="Pfam" id="PF01872"/>
    </source>
</evidence>
<evidence type="ECO:0000256" key="2">
    <source>
        <dbReference type="ARBA" id="ARBA00022857"/>
    </source>
</evidence>